<dbReference type="PROSITE" id="PS51257">
    <property type="entry name" value="PROKAR_LIPOPROTEIN"/>
    <property type="match status" value="1"/>
</dbReference>
<dbReference type="GO" id="GO:0005516">
    <property type="term" value="F:calmodulin binding"/>
    <property type="evidence" value="ECO:0007669"/>
    <property type="project" value="InterPro"/>
</dbReference>
<evidence type="ECO:0000313" key="3">
    <source>
        <dbReference type="EMBL" id="RBP36290.1"/>
    </source>
</evidence>
<dbReference type="Proteomes" id="UP000253628">
    <property type="component" value="Unassembled WGS sequence"/>
</dbReference>
<feature type="chain" id="PRO_5016704446" evidence="1">
    <location>
        <begin position="17"/>
        <end position="161"/>
    </location>
</feature>
<feature type="domain" description="Calcium/calmodulin-dependent protein kinase II association-domain" evidence="2">
    <location>
        <begin position="40"/>
        <end position="158"/>
    </location>
</feature>
<evidence type="ECO:0000259" key="2">
    <source>
        <dbReference type="Pfam" id="PF08332"/>
    </source>
</evidence>
<dbReference type="EMBL" id="QNRQ01000013">
    <property type="protein sequence ID" value="RBP36290.1"/>
    <property type="molecule type" value="Genomic_DNA"/>
</dbReference>
<dbReference type="InterPro" id="IPR016887">
    <property type="entry name" value="UCP028470_steroid_isom-rel"/>
</dbReference>
<reference evidence="3 4" key="1">
    <citation type="submission" date="2018-06" db="EMBL/GenBank/DDBJ databases">
        <title>Genomic Encyclopedia of Type Strains, Phase IV (KMG-IV): sequencing the most valuable type-strain genomes for metagenomic binning, comparative biology and taxonomic classification.</title>
        <authorList>
            <person name="Goeker M."/>
        </authorList>
    </citation>
    <scope>NUCLEOTIDE SEQUENCE [LARGE SCALE GENOMIC DNA]</scope>
    <source>
        <strain evidence="3 4">DSM 25520</strain>
    </source>
</reference>
<dbReference type="GO" id="GO:0004683">
    <property type="term" value="F:calcium/calmodulin-dependent protein kinase activity"/>
    <property type="evidence" value="ECO:0007669"/>
    <property type="project" value="InterPro"/>
</dbReference>
<dbReference type="PIRSF" id="PIRSF028470">
    <property type="entry name" value="UCP028470"/>
    <property type="match status" value="1"/>
</dbReference>
<comment type="caution">
    <text evidence="3">The sequence shown here is derived from an EMBL/GenBank/DDBJ whole genome shotgun (WGS) entry which is preliminary data.</text>
</comment>
<keyword evidence="1" id="KW-0732">Signal</keyword>
<gene>
    <name evidence="3" type="ORF">DFR37_113121</name>
</gene>
<dbReference type="InterPro" id="IPR032710">
    <property type="entry name" value="NTF2-like_dom_sf"/>
</dbReference>
<protein>
    <submittedName>
        <fullName evidence="3">Uncharacterized protein (TIGR02246 family)</fullName>
    </submittedName>
</protein>
<dbReference type="OrthoDB" id="953853at2"/>
<dbReference type="InterPro" id="IPR013543">
    <property type="entry name" value="Ca/CaM-dep_prot_kinase-assoc"/>
</dbReference>
<proteinExistence type="predicted"/>
<dbReference type="AlphaFoldDB" id="A0A366H4I9"/>
<organism evidence="3 4">
    <name type="scientific">Eoetvoesiella caeni</name>
    <dbReference type="NCBI Taxonomy" id="645616"/>
    <lineage>
        <taxon>Bacteria</taxon>
        <taxon>Pseudomonadati</taxon>
        <taxon>Pseudomonadota</taxon>
        <taxon>Betaproteobacteria</taxon>
        <taxon>Burkholderiales</taxon>
        <taxon>Alcaligenaceae</taxon>
        <taxon>Eoetvoesiella</taxon>
    </lineage>
</organism>
<accession>A0A366H4I9</accession>
<evidence type="ECO:0000256" key="1">
    <source>
        <dbReference type="SAM" id="SignalP"/>
    </source>
</evidence>
<dbReference type="RefSeq" id="WP_113934722.1">
    <property type="nucleotide sequence ID" value="NZ_JACCEU010000010.1"/>
</dbReference>
<dbReference type="SUPFAM" id="SSF54427">
    <property type="entry name" value="NTF2-like"/>
    <property type="match status" value="1"/>
</dbReference>
<name>A0A366H4I9_9BURK</name>
<dbReference type="Pfam" id="PF08332">
    <property type="entry name" value="CaMKII_AD"/>
    <property type="match status" value="1"/>
</dbReference>
<evidence type="ECO:0000313" key="4">
    <source>
        <dbReference type="Proteomes" id="UP000253628"/>
    </source>
</evidence>
<sequence length="161" mass="17589">MRNIVVLSAALGLALAGCTSVPPKSGSGPAHTEVCKATSEQEISALFDRWNQSLQTGDPHAVVINYAARSILLPTVSNKPRLTAAEKEDYFHHFLENKPVGKIDSRFIDIGCNTAVDAGLYTFTFGTTGAQVKARYTYTYKWDGKQWLITSHHSSAMPEKS</sequence>
<dbReference type="Gene3D" id="3.10.450.50">
    <property type="match status" value="1"/>
</dbReference>
<keyword evidence="4" id="KW-1185">Reference proteome</keyword>
<feature type="signal peptide" evidence="1">
    <location>
        <begin position="1"/>
        <end position="16"/>
    </location>
</feature>